<evidence type="ECO:0000313" key="3">
    <source>
        <dbReference type="Proteomes" id="UP000034213"/>
    </source>
</evidence>
<dbReference type="PIRSF" id="PIRSF005384">
    <property type="entry name" value="RpiB_LacA_B"/>
    <property type="match status" value="1"/>
</dbReference>
<dbReference type="InterPro" id="IPR003500">
    <property type="entry name" value="RpiB_LacA_LacB"/>
</dbReference>
<dbReference type="SUPFAM" id="SSF89623">
    <property type="entry name" value="Ribose/Galactose isomerase RpiB/AlsB"/>
    <property type="match status" value="1"/>
</dbReference>
<gene>
    <name evidence="2" type="ORF">UV54_C0046G0005</name>
</gene>
<dbReference type="NCBIfam" id="TIGR00689">
    <property type="entry name" value="rpiB_lacA_lacB"/>
    <property type="match status" value="1"/>
</dbReference>
<evidence type="ECO:0000313" key="2">
    <source>
        <dbReference type="EMBL" id="KKS78956.1"/>
    </source>
</evidence>
<dbReference type="PANTHER" id="PTHR30345:SF0">
    <property type="entry name" value="DNA DAMAGE-REPAIR_TOLERATION PROTEIN DRT102"/>
    <property type="match status" value="1"/>
</dbReference>
<dbReference type="GO" id="GO:0019316">
    <property type="term" value="P:D-allose catabolic process"/>
    <property type="evidence" value="ECO:0007669"/>
    <property type="project" value="TreeGrafter"/>
</dbReference>
<dbReference type="STRING" id="1618369.UV54_C0046G0005"/>
<name>A0A0G1E7D2_9BACT</name>
<dbReference type="PANTHER" id="PTHR30345">
    <property type="entry name" value="RIBOSE-5-PHOSPHATE ISOMERASE B"/>
    <property type="match status" value="1"/>
</dbReference>
<dbReference type="GO" id="GO:0004751">
    <property type="term" value="F:ribose-5-phosphate isomerase activity"/>
    <property type="evidence" value="ECO:0007669"/>
    <property type="project" value="TreeGrafter"/>
</dbReference>
<evidence type="ECO:0000256" key="1">
    <source>
        <dbReference type="ARBA" id="ARBA00008754"/>
    </source>
</evidence>
<dbReference type="AlphaFoldDB" id="A0A0G1E7D2"/>
<keyword evidence="2" id="KW-0413">Isomerase</keyword>
<dbReference type="Proteomes" id="UP000034213">
    <property type="component" value="Unassembled WGS sequence"/>
</dbReference>
<dbReference type="Gene3D" id="3.40.1400.10">
    <property type="entry name" value="Sugar-phosphate isomerase, RpiB/LacA/LacB"/>
    <property type="match status" value="1"/>
</dbReference>
<comment type="caution">
    <text evidence="2">The sequence shown here is derived from an EMBL/GenBank/DDBJ whole genome shotgun (WGS) entry which is preliminary data.</text>
</comment>
<protein>
    <submittedName>
        <fullName evidence="2">Ribose-5-phosphate isomerase</fullName>
    </submittedName>
</protein>
<accession>A0A0G1E7D2</accession>
<proteinExistence type="inferred from homology"/>
<sequence>MKVYLGADHRGFKLKEKIKAWLKERKINFEDKGAYQYDKNDDYPDFGSQVGQKVSEAGGKGIVVCGSGVGISLAAGKFKGVRAMIGFNVSQVKHGVEFDHANVLSLPADHINLKLAKKMVKVFLETNRGRQVRNLRRVNKIKQIEERNFVC</sequence>
<dbReference type="Pfam" id="PF02502">
    <property type="entry name" value="LacAB_rpiB"/>
    <property type="match status" value="1"/>
</dbReference>
<organism evidence="2 3">
    <name type="scientific">Candidatus Beckwithbacteria bacterium GW2011_GWA2_43_10</name>
    <dbReference type="NCBI Taxonomy" id="1618369"/>
    <lineage>
        <taxon>Bacteria</taxon>
        <taxon>Candidatus Beckwithiibacteriota</taxon>
    </lineage>
</organism>
<comment type="similarity">
    <text evidence="1">Belongs to the LacAB/RpiB family.</text>
</comment>
<dbReference type="EMBL" id="LCEW01000046">
    <property type="protein sequence ID" value="KKS78956.1"/>
    <property type="molecule type" value="Genomic_DNA"/>
</dbReference>
<dbReference type="GO" id="GO:0009052">
    <property type="term" value="P:pentose-phosphate shunt, non-oxidative branch"/>
    <property type="evidence" value="ECO:0007669"/>
    <property type="project" value="TreeGrafter"/>
</dbReference>
<reference evidence="2 3" key="1">
    <citation type="journal article" date="2015" name="Nature">
        <title>rRNA introns, odd ribosomes, and small enigmatic genomes across a large radiation of phyla.</title>
        <authorList>
            <person name="Brown C.T."/>
            <person name="Hug L.A."/>
            <person name="Thomas B.C."/>
            <person name="Sharon I."/>
            <person name="Castelle C.J."/>
            <person name="Singh A."/>
            <person name="Wilkins M.J."/>
            <person name="Williams K.H."/>
            <person name="Banfield J.F."/>
        </authorList>
    </citation>
    <scope>NUCLEOTIDE SEQUENCE [LARGE SCALE GENOMIC DNA]</scope>
</reference>
<dbReference type="InterPro" id="IPR036569">
    <property type="entry name" value="RpiB_LacA_LacB_sf"/>
</dbReference>